<keyword evidence="4" id="KW-0479">Metal-binding</keyword>
<organism evidence="8 9">
    <name type="scientific">Helicobacter cetorum (strain ATCC BAA-429 / MIT 00-7128)</name>
    <dbReference type="NCBI Taxonomy" id="182217"/>
    <lineage>
        <taxon>Bacteria</taxon>
        <taxon>Pseudomonadati</taxon>
        <taxon>Campylobacterota</taxon>
        <taxon>Epsilonproteobacteria</taxon>
        <taxon>Campylobacterales</taxon>
        <taxon>Helicobacteraceae</taxon>
        <taxon>Helicobacter</taxon>
    </lineage>
</organism>
<accession>I0EP53</accession>
<dbReference type="Gene3D" id="3.80.30.20">
    <property type="entry name" value="tm_1862 like domain"/>
    <property type="match status" value="1"/>
</dbReference>
<evidence type="ECO:0000256" key="3">
    <source>
        <dbReference type="ARBA" id="ARBA00022691"/>
    </source>
</evidence>
<evidence type="ECO:0000256" key="5">
    <source>
        <dbReference type="ARBA" id="ARBA00023004"/>
    </source>
</evidence>
<feature type="domain" description="Radical SAM core" evidence="7">
    <location>
        <begin position="14"/>
        <end position="279"/>
    </location>
</feature>
<reference evidence="9" key="1">
    <citation type="submission" date="2012-04" db="EMBL/GenBank/DDBJ databases">
        <title>Complete genome sequence of Helicobacter cetorum strain MIT 00-7128.</title>
        <authorList>
            <person name="Kersulyte D."/>
            <person name="Berg D.E."/>
        </authorList>
    </citation>
    <scope>NUCLEOTIDE SEQUENCE [LARGE SCALE GENOMIC DNA]</scope>
    <source>
        <strain evidence="9">MIT 00-7128</strain>
    </source>
</reference>
<dbReference type="EMBL" id="CP003479">
    <property type="protein sequence ID" value="AFI04722.1"/>
    <property type="molecule type" value="Genomic_DNA"/>
</dbReference>
<dbReference type="SFLD" id="SFLDS00029">
    <property type="entry name" value="Radical_SAM"/>
    <property type="match status" value="1"/>
</dbReference>
<sequence length="321" mass="37209">MRKVLTIGRYFKSIYKERVRKVPISLIGFTCPNIDGSVAKGGCIYCKNESFSPNLVRYNDLKNAPLSMNFKIQENPLLSKQLAQIEEQFYDYANKYQEKYKVRKFLIYFQSYTNTYAPLNTLKALYEKALSFEGVVGLSIGTRTDCIQKELLDYLEQLAKNKEIWLEFGVQSVFDETLKRTNRGHLSGGIKELFEEVRKRGIKVCAHLIYGLPKENEEMMLHSLKSVLEWGIDGIKIHPLYVVKDTALEIMHKRGHYTPISLETYAKLIAKSLKIIPHEVVVQRVSAGICDETLIAPKWCLDKNVQMRYLRDCLREVKIQY</sequence>
<dbReference type="GO" id="GO:0051539">
    <property type="term" value="F:4 iron, 4 sulfur cluster binding"/>
    <property type="evidence" value="ECO:0007669"/>
    <property type="project" value="UniProtKB-KW"/>
</dbReference>
<dbReference type="SMART" id="SM00729">
    <property type="entry name" value="Elp3"/>
    <property type="match status" value="1"/>
</dbReference>
<evidence type="ECO:0000256" key="1">
    <source>
        <dbReference type="ARBA" id="ARBA00001966"/>
    </source>
</evidence>
<keyword evidence="2" id="KW-0004">4Fe-4S</keyword>
<gene>
    <name evidence="8" type="ordered locus">HCW_07320</name>
</gene>
<dbReference type="InterPro" id="IPR007197">
    <property type="entry name" value="rSAM"/>
</dbReference>
<dbReference type="PATRIC" id="fig|182217.3.peg.1549"/>
<dbReference type="Pfam" id="PF04055">
    <property type="entry name" value="Radical_SAM"/>
    <property type="match status" value="1"/>
</dbReference>
<dbReference type="InterPro" id="IPR039661">
    <property type="entry name" value="ELP3"/>
</dbReference>
<comment type="cofactor">
    <cofactor evidence="1">
        <name>[4Fe-4S] cluster</name>
        <dbReference type="ChEBI" id="CHEBI:49883"/>
    </cofactor>
</comment>
<evidence type="ECO:0000313" key="9">
    <source>
        <dbReference type="Proteomes" id="UP000005010"/>
    </source>
</evidence>
<dbReference type="STRING" id="182217.HCW_07320"/>
<dbReference type="PANTHER" id="PTHR11135:SF1">
    <property type="entry name" value="PROTEIN YHCC"/>
    <property type="match status" value="1"/>
</dbReference>
<name>I0EP53_HELC0</name>
<dbReference type="GO" id="GO:0003824">
    <property type="term" value="F:catalytic activity"/>
    <property type="evidence" value="ECO:0007669"/>
    <property type="project" value="InterPro"/>
</dbReference>
<dbReference type="PANTHER" id="PTHR11135">
    <property type="entry name" value="HISTONE ACETYLTRANSFERASE-RELATED"/>
    <property type="match status" value="1"/>
</dbReference>
<dbReference type="Pfam" id="PF16199">
    <property type="entry name" value="Radical_SAM_C"/>
    <property type="match status" value="1"/>
</dbReference>
<dbReference type="InterPro" id="IPR032432">
    <property type="entry name" value="Radical_SAM_C"/>
</dbReference>
<protein>
    <recommendedName>
        <fullName evidence="7">Radical SAM core domain-containing protein</fullName>
    </recommendedName>
</protein>
<dbReference type="KEGG" id="hce:HCW_07320"/>
<dbReference type="PROSITE" id="PS51918">
    <property type="entry name" value="RADICAL_SAM"/>
    <property type="match status" value="1"/>
</dbReference>
<keyword evidence="9" id="KW-1185">Reference proteome</keyword>
<dbReference type="eggNOG" id="COG1242">
    <property type="taxonomic scope" value="Bacteria"/>
</dbReference>
<dbReference type="SUPFAM" id="SSF102114">
    <property type="entry name" value="Radical SAM enzymes"/>
    <property type="match status" value="1"/>
</dbReference>
<dbReference type="SFLD" id="SFLDG01086">
    <property type="entry name" value="elongater_protein-like"/>
    <property type="match status" value="1"/>
</dbReference>
<keyword evidence="3" id="KW-0949">S-adenosyl-L-methionine</keyword>
<dbReference type="AlphaFoldDB" id="I0EP53"/>
<dbReference type="RefSeq" id="WP_014661589.1">
    <property type="nucleotide sequence ID" value="NC_017737.1"/>
</dbReference>
<keyword evidence="6" id="KW-0411">Iron-sulfur</keyword>
<dbReference type="InterPro" id="IPR023404">
    <property type="entry name" value="rSAM_horseshoe"/>
</dbReference>
<dbReference type="HOGENOM" id="CLU_060920_0_0_7"/>
<dbReference type="SFLD" id="SFLDG01091">
    <property type="entry name" value="uncharacterized_CHP01210-like"/>
    <property type="match status" value="1"/>
</dbReference>
<dbReference type="GO" id="GO:0046872">
    <property type="term" value="F:metal ion binding"/>
    <property type="evidence" value="ECO:0007669"/>
    <property type="project" value="UniProtKB-KW"/>
</dbReference>
<evidence type="ECO:0000313" key="8">
    <source>
        <dbReference type="EMBL" id="AFI04722.1"/>
    </source>
</evidence>
<dbReference type="Proteomes" id="UP000005010">
    <property type="component" value="Chromosome"/>
</dbReference>
<dbReference type="InterPro" id="IPR006638">
    <property type="entry name" value="Elp3/MiaA/NifB-like_rSAM"/>
</dbReference>
<evidence type="ECO:0000259" key="7">
    <source>
        <dbReference type="PROSITE" id="PS51918"/>
    </source>
</evidence>
<proteinExistence type="predicted"/>
<evidence type="ECO:0000256" key="2">
    <source>
        <dbReference type="ARBA" id="ARBA00022485"/>
    </source>
</evidence>
<dbReference type="NCBIfam" id="TIGR01212">
    <property type="entry name" value="TIGR01212 family radical SAM protein"/>
    <property type="match status" value="1"/>
</dbReference>
<evidence type="ECO:0000256" key="6">
    <source>
        <dbReference type="ARBA" id="ARBA00023014"/>
    </source>
</evidence>
<dbReference type="InterPro" id="IPR058240">
    <property type="entry name" value="rSAM_sf"/>
</dbReference>
<dbReference type="InterPro" id="IPR005911">
    <property type="entry name" value="YhcC-like"/>
</dbReference>
<keyword evidence="5" id="KW-0408">Iron</keyword>
<evidence type="ECO:0000256" key="4">
    <source>
        <dbReference type="ARBA" id="ARBA00022723"/>
    </source>
</evidence>